<dbReference type="PROSITE" id="PS51186">
    <property type="entry name" value="GNAT"/>
    <property type="match status" value="1"/>
</dbReference>
<dbReference type="SUPFAM" id="SSF55729">
    <property type="entry name" value="Acyl-CoA N-acyltransferases (Nat)"/>
    <property type="match status" value="1"/>
</dbReference>
<evidence type="ECO:0000313" key="4">
    <source>
        <dbReference type="EMBL" id="SEP19147.1"/>
    </source>
</evidence>
<dbReference type="Proteomes" id="UP000198582">
    <property type="component" value="Unassembled WGS sequence"/>
</dbReference>
<dbReference type="GO" id="GO:0016747">
    <property type="term" value="F:acyltransferase activity, transferring groups other than amino-acyl groups"/>
    <property type="evidence" value="ECO:0007669"/>
    <property type="project" value="InterPro"/>
</dbReference>
<keyword evidence="4" id="KW-0687">Ribonucleoprotein</keyword>
<name>A0A1H8VV90_9PSEU</name>
<dbReference type="InterPro" id="IPR050832">
    <property type="entry name" value="Bact_Acetyltransf"/>
</dbReference>
<evidence type="ECO:0000313" key="5">
    <source>
        <dbReference type="Proteomes" id="UP000198582"/>
    </source>
</evidence>
<organism evidence="4 5">
    <name type="scientific">Amycolatopsis saalfeldensis</name>
    <dbReference type="NCBI Taxonomy" id="394193"/>
    <lineage>
        <taxon>Bacteria</taxon>
        <taxon>Bacillati</taxon>
        <taxon>Actinomycetota</taxon>
        <taxon>Actinomycetes</taxon>
        <taxon>Pseudonocardiales</taxon>
        <taxon>Pseudonocardiaceae</taxon>
        <taxon>Amycolatopsis</taxon>
    </lineage>
</organism>
<dbReference type="Gene3D" id="3.40.630.30">
    <property type="match status" value="1"/>
</dbReference>
<keyword evidence="4" id="KW-0689">Ribosomal protein</keyword>
<keyword evidence="5" id="KW-1185">Reference proteome</keyword>
<evidence type="ECO:0000256" key="1">
    <source>
        <dbReference type="ARBA" id="ARBA00022679"/>
    </source>
</evidence>
<keyword evidence="1" id="KW-0808">Transferase</keyword>
<dbReference type="Pfam" id="PF00583">
    <property type="entry name" value="Acetyltransf_1"/>
    <property type="match status" value="1"/>
</dbReference>
<dbReference type="InterPro" id="IPR000182">
    <property type="entry name" value="GNAT_dom"/>
</dbReference>
<dbReference type="InterPro" id="IPR016181">
    <property type="entry name" value="Acyl_CoA_acyltransferase"/>
</dbReference>
<keyword evidence="2" id="KW-0012">Acyltransferase</keyword>
<feature type="domain" description="N-acetyltransferase" evidence="3">
    <location>
        <begin position="2"/>
        <end position="157"/>
    </location>
</feature>
<dbReference type="AlphaFoldDB" id="A0A1H8VV90"/>
<dbReference type="RefSeq" id="WP_091616895.1">
    <property type="nucleotide sequence ID" value="NZ_FOEF01000004.1"/>
</dbReference>
<dbReference type="PANTHER" id="PTHR43877">
    <property type="entry name" value="AMINOALKYLPHOSPHONATE N-ACETYLTRANSFERASE-RELATED-RELATED"/>
    <property type="match status" value="1"/>
</dbReference>
<dbReference type="GO" id="GO:0005840">
    <property type="term" value="C:ribosome"/>
    <property type="evidence" value="ECO:0007669"/>
    <property type="project" value="UniProtKB-KW"/>
</dbReference>
<dbReference type="CDD" id="cd04301">
    <property type="entry name" value="NAT_SF"/>
    <property type="match status" value="1"/>
</dbReference>
<evidence type="ECO:0000259" key="3">
    <source>
        <dbReference type="PROSITE" id="PS51186"/>
    </source>
</evidence>
<dbReference type="OrthoDB" id="9799092at2"/>
<proteinExistence type="predicted"/>
<dbReference type="STRING" id="394193.SAMN04489732_104313"/>
<reference evidence="4 5" key="1">
    <citation type="submission" date="2016-10" db="EMBL/GenBank/DDBJ databases">
        <authorList>
            <person name="de Groot N.N."/>
        </authorList>
    </citation>
    <scope>NUCLEOTIDE SEQUENCE [LARGE SCALE GENOMIC DNA]</scope>
    <source>
        <strain evidence="4 5">DSM 44993</strain>
    </source>
</reference>
<protein>
    <submittedName>
        <fullName evidence="4">Ribosomal protein S18 acetylase RimI</fullName>
    </submittedName>
</protein>
<evidence type="ECO:0000256" key="2">
    <source>
        <dbReference type="ARBA" id="ARBA00023315"/>
    </source>
</evidence>
<sequence length="163" mass="17844">MTVIRELTVDDWADWRALRLIALGEAPHAFGARLAEWQGEGDTEARWRQRLLDLPFNVLAEVGGHDAGMASGTVPDENATVSLHSMYVAAFARGHGVGDALIEAVAGWALSCGARRLRLQVFDDNEAAIALYRRHGFAAAGTVRYPRPALEMVREVRHPSRSA</sequence>
<dbReference type="EMBL" id="FOEF01000004">
    <property type="protein sequence ID" value="SEP19147.1"/>
    <property type="molecule type" value="Genomic_DNA"/>
</dbReference>
<dbReference type="PANTHER" id="PTHR43877:SF2">
    <property type="entry name" value="AMINOALKYLPHOSPHONATE N-ACETYLTRANSFERASE-RELATED"/>
    <property type="match status" value="1"/>
</dbReference>
<gene>
    <name evidence="4" type="ORF">SAMN04489732_104313</name>
</gene>
<accession>A0A1H8VV90</accession>